<dbReference type="OrthoDB" id="10349334at2759"/>
<dbReference type="AlphaFoldDB" id="A0A2P5DST3"/>
<keyword evidence="2" id="KW-1185">Reference proteome</keyword>
<reference evidence="2" key="1">
    <citation type="submission" date="2016-06" db="EMBL/GenBank/DDBJ databases">
        <title>Parallel loss of symbiosis genes in relatives of nitrogen-fixing non-legume Parasponia.</title>
        <authorList>
            <person name="Van Velzen R."/>
            <person name="Holmer R."/>
            <person name="Bu F."/>
            <person name="Rutten L."/>
            <person name="Van Zeijl A."/>
            <person name="Liu W."/>
            <person name="Santuari L."/>
            <person name="Cao Q."/>
            <person name="Sharma T."/>
            <person name="Shen D."/>
            <person name="Roswanjaya Y."/>
            <person name="Wardhani T."/>
            <person name="Kalhor M.S."/>
            <person name="Jansen J."/>
            <person name="Van den Hoogen J."/>
            <person name="Gungor B."/>
            <person name="Hartog M."/>
            <person name="Hontelez J."/>
            <person name="Verver J."/>
            <person name="Yang W.-C."/>
            <person name="Schijlen E."/>
            <person name="Repin R."/>
            <person name="Schilthuizen M."/>
            <person name="Schranz E."/>
            <person name="Heidstra R."/>
            <person name="Miyata K."/>
            <person name="Fedorova E."/>
            <person name="Kohlen W."/>
            <person name="Bisseling T."/>
            <person name="Smit S."/>
            <person name="Geurts R."/>
        </authorList>
    </citation>
    <scope>NUCLEOTIDE SEQUENCE [LARGE SCALE GENOMIC DNA]</scope>
    <source>
        <strain evidence="2">cv. RG33-2</strain>
    </source>
</reference>
<comment type="caution">
    <text evidence="1">The sequence shown here is derived from an EMBL/GenBank/DDBJ whole genome shotgun (WGS) entry which is preliminary data.</text>
</comment>
<evidence type="ECO:0000313" key="1">
    <source>
        <dbReference type="EMBL" id="PON76329.1"/>
    </source>
</evidence>
<organism evidence="1 2">
    <name type="scientific">Trema orientale</name>
    <name type="common">Charcoal tree</name>
    <name type="synonym">Celtis orientalis</name>
    <dbReference type="NCBI Taxonomy" id="63057"/>
    <lineage>
        <taxon>Eukaryota</taxon>
        <taxon>Viridiplantae</taxon>
        <taxon>Streptophyta</taxon>
        <taxon>Embryophyta</taxon>
        <taxon>Tracheophyta</taxon>
        <taxon>Spermatophyta</taxon>
        <taxon>Magnoliopsida</taxon>
        <taxon>eudicotyledons</taxon>
        <taxon>Gunneridae</taxon>
        <taxon>Pentapetalae</taxon>
        <taxon>rosids</taxon>
        <taxon>fabids</taxon>
        <taxon>Rosales</taxon>
        <taxon>Cannabaceae</taxon>
        <taxon>Trema</taxon>
    </lineage>
</organism>
<gene>
    <name evidence="1" type="ORF">TorRG33x02_242690</name>
</gene>
<evidence type="ECO:0000313" key="2">
    <source>
        <dbReference type="Proteomes" id="UP000237000"/>
    </source>
</evidence>
<dbReference type="EMBL" id="JXTC01000251">
    <property type="protein sequence ID" value="PON76329.1"/>
    <property type="molecule type" value="Genomic_DNA"/>
</dbReference>
<proteinExistence type="predicted"/>
<dbReference type="InParanoid" id="A0A2P5DST3"/>
<accession>A0A2P5DST3</accession>
<protein>
    <submittedName>
        <fullName evidence="1">Uncharacterized protein</fullName>
    </submittedName>
</protein>
<dbReference type="Proteomes" id="UP000237000">
    <property type="component" value="Unassembled WGS sequence"/>
</dbReference>
<name>A0A2P5DST3_TREOI</name>
<sequence length="103" mass="12069">MSLPESRKTENLKQKVSTLFPVHIAKTARKSERVVYIYRHLKERETFLSFFLCYYGNTKALLLWEHQRARNGSHSETALACIDDSIKFCRVLLPNYVITFNAD</sequence>